<organism evidence="9 10">
    <name type="scientific">Cohnella yongneupensis</name>
    <dbReference type="NCBI Taxonomy" id="425006"/>
    <lineage>
        <taxon>Bacteria</taxon>
        <taxon>Bacillati</taxon>
        <taxon>Bacillota</taxon>
        <taxon>Bacilli</taxon>
        <taxon>Bacillales</taxon>
        <taxon>Paenibacillaceae</taxon>
        <taxon>Cohnella</taxon>
    </lineage>
</organism>
<keyword evidence="10" id="KW-1185">Reference proteome</keyword>
<evidence type="ECO:0000256" key="3">
    <source>
        <dbReference type="ARBA" id="ARBA00022475"/>
    </source>
</evidence>
<dbReference type="InterPro" id="IPR000515">
    <property type="entry name" value="MetI-like"/>
</dbReference>
<feature type="domain" description="ABC transmembrane type-1" evidence="8">
    <location>
        <begin position="98"/>
        <end position="278"/>
    </location>
</feature>
<feature type="transmembrane region" description="Helical" evidence="7">
    <location>
        <begin position="45"/>
        <end position="64"/>
    </location>
</feature>
<name>A0ABW0QZ12_9BACL</name>
<dbReference type="SUPFAM" id="SSF161098">
    <property type="entry name" value="MetI-like"/>
    <property type="match status" value="1"/>
</dbReference>
<evidence type="ECO:0000313" key="10">
    <source>
        <dbReference type="Proteomes" id="UP001596108"/>
    </source>
</evidence>
<keyword evidence="6 7" id="KW-0472">Membrane</keyword>
<evidence type="ECO:0000256" key="2">
    <source>
        <dbReference type="ARBA" id="ARBA00022448"/>
    </source>
</evidence>
<feature type="transmembrane region" description="Helical" evidence="7">
    <location>
        <begin position="94"/>
        <end position="127"/>
    </location>
</feature>
<dbReference type="PANTHER" id="PTHR30151:SF0">
    <property type="entry name" value="ABC TRANSPORTER PERMEASE PROTEIN MJ0413-RELATED"/>
    <property type="match status" value="1"/>
</dbReference>
<reference evidence="10" key="1">
    <citation type="journal article" date="2019" name="Int. J. Syst. Evol. Microbiol.">
        <title>The Global Catalogue of Microorganisms (GCM) 10K type strain sequencing project: providing services to taxonomists for standard genome sequencing and annotation.</title>
        <authorList>
            <consortium name="The Broad Institute Genomics Platform"/>
            <consortium name="The Broad Institute Genome Sequencing Center for Infectious Disease"/>
            <person name="Wu L."/>
            <person name="Ma J."/>
        </authorList>
    </citation>
    <scope>NUCLEOTIDE SEQUENCE [LARGE SCALE GENOMIC DNA]</scope>
    <source>
        <strain evidence="10">CGMCC 1.18578</strain>
    </source>
</reference>
<keyword evidence="3" id="KW-1003">Cell membrane</keyword>
<evidence type="ECO:0000256" key="5">
    <source>
        <dbReference type="ARBA" id="ARBA00022989"/>
    </source>
</evidence>
<dbReference type="Gene3D" id="1.10.3720.10">
    <property type="entry name" value="MetI-like"/>
    <property type="match status" value="1"/>
</dbReference>
<keyword evidence="5 7" id="KW-1133">Transmembrane helix</keyword>
<sequence length="289" mass="32011">MNTANEQSGGQQVAAIPSVTPSAAKQARTKKRHVMQIFEDVPKSNFGIVAVISFGIMLAIWSVLSYGEFVNPLFLPTPGRVLNTMFDLLGTSTYWHHIGISIFRVSAGFVLACIVGIPIGLFAGTYRYGEAFVEPPMEFIRYMPAVAFIPLIMVWAGIGEWAKILLIFIGCFFQLVLMVAADTRLVSKDLVQAAFTLGASRWQAIQTVIIPAVQPKLLNTMRLILGWAWTYLVVAELMAVNSGLGYAILKAQRFLNTDQIFVGIIVIGLLGLISDRIFAFLNRRFYPWV</sequence>
<dbReference type="InterPro" id="IPR035906">
    <property type="entry name" value="MetI-like_sf"/>
</dbReference>
<dbReference type="RefSeq" id="WP_378111946.1">
    <property type="nucleotide sequence ID" value="NZ_JBHSNC010000035.1"/>
</dbReference>
<dbReference type="Proteomes" id="UP001596108">
    <property type="component" value="Unassembled WGS sequence"/>
</dbReference>
<gene>
    <name evidence="9" type="ORF">ACFPQ4_11230</name>
</gene>
<feature type="transmembrane region" description="Helical" evidence="7">
    <location>
        <begin position="139"/>
        <end position="158"/>
    </location>
</feature>
<evidence type="ECO:0000259" key="8">
    <source>
        <dbReference type="PROSITE" id="PS50928"/>
    </source>
</evidence>
<accession>A0ABW0QZ12</accession>
<keyword evidence="4 7" id="KW-0812">Transmembrane</keyword>
<feature type="transmembrane region" description="Helical" evidence="7">
    <location>
        <begin position="224"/>
        <end position="248"/>
    </location>
</feature>
<evidence type="ECO:0000313" key="9">
    <source>
        <dbReference type="EMBL" id="MFC5530013.1"/>
    </source>
</evidence>
<protein>
    <submittedName>
        <fullName evidence="9">ABC transporter permease</fullName>
    </submittedName>
</protein>
<comment type="caution">
    <text evidence="9">The sequence shown here is derived from an EMBL/GenBank/DDBJ whole genome shotgun (WGS) entry which is preliminary data.</text>
</comment>
<comment type="similarity">
    <text evidence="7">Belongs to the binding-protein-dependent transport system permease family.</text>
</comment>
<dbReference type="Pfam" id="PF00528">
    <property type="entry name" value="BPD_transp_1"/>
    <property type="match status" value="1"/>
</dbReference>
<proteinExistence type="inferred from homology"/>
<dbReference type="CDD" id="cd06261">
    <property type="entry name" value="TM_PBP2"/>
    <property type="match status" value="1"/>
</dbReference>
<dbReference type="PROSITE" id="PS50928">
    <property type="entry name" value="ABC_TM1"/>
    <property type="match status" value="1"/>
</dbReference>
<evidence type="ECO:0000256" key="4">
    <source>
        <dbReference type="ARBA" id="ARBA00022692"/>
    </source>
</evidence>
<evidence type="ECO:0000256" key="6">
    <source>
        <dbReference type="ARBA" id="ARBA00023136"/>
    </source>
</evidence>
<evidence type="ECO:0000256" key="7">
    <source>
        <dbReference type="RuleBase" id="RU363032"/>
    </source>
</evidence>
<feature type="transmembrane region" description="Helical" evidence="7">
    <location>
        <begin position="164"/>
        <end position="181"/>
    </location>
</feature>
<feature type="transmembrane region" description="Helical" evidence="7">
    <location>
        <begin position="260"/>
        <end position="281"/>
    </location>
</feature>
<comment type="subcellular location">
    <subcellularLocation>
        <location evidence="1 7">Cell membrane</location>
        <topology evidence="1 7">Multi-pass membrane protein</topology>
    </subcellularLocation>
</comment>
<dbReference type="PANTHER" id="PTHR30151">
    <property type="entry name" value="ALKANE SULFONATE ABC TRANSPORTER-RELATED, MEMBRANE SUBUNIT"/>
    <property type="match status" value="1"/>
</dbReference>
<keyword evidence="2 7" id="KW-0813">Transport</keyword>
<dbReference type="EMBL" id="JBHSNC010000035">
    <property type="protein sequence ID" value="MFC5530013.1"/>
    <property type="molecule type" value="Genomic_DNA"/>
</dbReference>
<evidence type="ECO:0000256" key="1">
    <source>
        <dbReference type="ARBA" id="ARBA00004651"/>
    </source>
</evidence>